<dbReference type="GO" id="GO:0005634">
    <property type="term" value="C:nucleus"/>
    <property type="evidence" value="ECO:0007669"/>
    <property type="project" value="TreeGrafter"/>
</dbReference>
<dbReference type="STRING" id="857342.A0A2T3AT47"/>
<organism evidence="6 7">
    <name type="scientific">Amorphotheca resinae ATCC 22711</name>
    <dbReference type="NCBI Taxonomy" id="857342"/>
    <lineage>
        <taxon>Eukaryota</taxon>
        <taxon>Fungi</taxon>
        <taxon>Dikarya</taxon>
        <taxon>Ascomycota</taxon>
        <taxon>Pezizomycotina</taxon>
        <taxon>Leotiomycetes</taxon>
        <taxon>Helotiales</taxon>
        <taxon>Amorphothecaceae</taxon>
        <taxon>Amorphotheca</taxon>
    </lineage>
</organism>
<dbReference type="GO" id="GO:0032259">
    <property type="term" value="P:methylation"/>
    <property type="evidence" value="ECO:0007669"/>
    <property type="project" value="UniProtKB-KW"/>
</dbReference>
<dbReference type="Gene3D" id="3.90.1420.10">
    <property type="entry name" value="Rubisco LSMT, substrate-binding domain"/>
    <property type="match status" value="1"/>
</dbReference>
<name>A0A2T3AT47_AMORE</name>
<dbReference type="FunCoup" id="A0A2T3AT47">
    <property type="interactions" value="272"/>
</dbReference>
<keyword evidence="7" id="KW-1185">Reference proteome</keyword>
<dbReference type="OrthoDB" id="341421at2759"/>
<evidence type="ECO:0000256" key="1">
    <source>
        <dbReference type="ARBA" id="ARBA00022603"/>
    </source>
</evidence>
<dbReference type="SUPFAM" id="SSF82199">
    <property type="entry name" value="SET domain"/>
    <property type="match status" value="1"/>
</dbReference>
<dbReference type="InterPro" id="IPR050600">
    <property type="entry name" value="SETD3_SETD6_MTase"/>
</dbReference>
<feature type="domain" description="SET" evidence="5">
    <location>
        <begin position="26"/>
        <end position="258"/>
    </location>
</feature>
<accession>A0A2T3AT47</accession>
<dbReference type="PROSITE" id="PS50280">
    <property type="entry name" value="SET"/>
    <property type="match status" value="1"/>
</dbReference>
<feature type="region of interest" description="Disordered" evidence="4">
    <location>
        <begin position="433"/>
        <end position="476"/>
    </location>
</feature>
<dbReference type="GO" id="GO:0016279">
    <property type="term" value="F:protein-lysine N-methyltransferase activity"/>
    <property type="evidence" value="ECO:0007669"/>
    <property type="project" value="TreeGrafter"/>
</dbReference>
<dbReference type="InterPro" id="IPR015353">
    <property type="entry name" value="Rubisco_LSMT_subst-bd"/>
</dbReference>
<dbReference type="Pfam" id="PF09273">
    <property type="entry name" value="Rubis-subs-bind"/>
    <property type="match status" value="1"/>
</dbReference>
<dbReference type="EMBL" id="KZ679016">
    <property type="protein sequence ID" value="PSS10632.1"/>
    <property type="molecule type" value="Genomic_DNA"/>
</dbReference>
<dbReference type="InParanoid" id="A0A2T3AT47"/>
<dbReference type="RefSeq" id="XP_024717811.1">
    <property type="nucleotide sequence ID" value="XM_024865959.1"/>
</dbReference>
<dbReference type="PANTHER" id="PTHR13271:SF34">
    <property type="entry name" value="N-LYSINE METHYLTRANSFERASE SETD6"/>
    <property type="match status" value="1"/>
</dbReference>
<reference evidence="6 7" key="1">
    <citation type="journal article" date="2018" name="New Phytol.">
        <title>Comparative genomics and transcriptomics depict ericoid mycorrhizal fungi as versatile saprotrophs and plant mutualists.</title>
        <authorList>
            <person name="Martino E."/>
            <person name="Morin E."/>
            <person name="Grelet G.A."/>
            <person name="Kuo A."/>
            <person name="Kohler A."/>
            <person name="Daghino S."/>
            <person name="Barry K.W."/>
            <person name="Cichocki N."/>
            <person name="Clum A."/>
            <person name="Dockter R.B."/>
            <person name="Hainaut M."/>
            <person name="Kuo R.C."/>
            <person name="LaButti K."/>
            <person name="Lindahl B.D."/>
            <person name="Lindquist E.A."/>
            <person name="Lipzen A."/>
            <person name="Khouja H.R."/>
            <person name="Magnuson J."/>
            <person name="Murat C."/>
            <person name="Ohm R.A."/>
            <person name="Singer S.W."/>
            <person name="Spatafora J.W."/>
            <person name="Wang M."/>
            <person name="Veneault-Fourrey C."/>
            <person name="Henrissat B."/>
            <person name="Grigoriev I.V."/>
            <person name="Martin F.M."/>
            <person name="Perotto S."/>
        </authorList>
    </citation>
    <scope>NUCLEOTIDE SEQUENCE [LARGE SCALE GENOMIC DNA]</scope>
    <source>
        <strain evidence="6 7">ATCC 22711</strain>
    </source>
</reference>
<feature type="compositionally biased region" description="Acidic residues" evidence="4">
    <location>
        <begin position="189"/>
        <end position="203"/>
    </location>
</feature>
<evidence type="ECO:0000313" key="6">
    <source>
        <dbReference type="EMBL" id="PSS10632.1"/>
    </source>
</evidence>
<dbReference type="InterPro" id="IPR046341">
    <property type="entry name" value="SET_dom_sf"/>
</dbReference>
<keyword evidence="1" id="KW-0489">Methyltransferase</keyword>
<evidence type="ECO:0000256" key="3">
    <source>
        <dbReference type="ARBA" id="ARBA00022691"/>
    </source>
</evidence>
<protein>
    <recommendedName>
        <fullName evidence="5">SET domain-containing protein</fullName>
    </recommendedName>
</protein>
<sequence>MEVDDFQSSTEAFLSWQSAIGVWMSPKMALKDLRSESRGRGVVAIADFEQDEVVFSIPRSAVLNIATALPDIGTESSQSAIRAMPSWLALTALMLSESLRKDSKWAPYFAVLPRELDSLVFWSEPEIKELQASAVVTKIGKGTAEEMFTQHIAPLGLDNYSIEMCHRVASVIMAYAFDIPEEKTTGTMDDNEGSEGGDDLVSDDEEEEKTVLSMVPLADMLNADADRNNARLCCDNEELEMRTIKPIAAGEEIFNDYGPLPRSDLLRRYGYITDQYAVYDVVEISTESMLSAFRTGGRVSPNLQLNSEDLEKRVELTQREDVYDQSYDIRHAGPEGPSIPDELLAFLYILLLDEENLAAISSSQSYLPSRSKMATETLGQVLVTLLRLREEEYATTLEEDEALLKSENLPNRTRMAIEVRLGEKKVIREAIQEASSFSGSNKRMRGGQNPEGQIPGEKGKRRSEESSHPKKKRRFG</sequence>
<evidence type="ECO:0000259" key="5">
    <source>
        <dbReference type="PROSITE" id="PS50280"/>
    </source>
</evidence>
<dbReference type="Proteomes" id="UP000241818">
    <property type="component" value="Unassembled WGS sequence"/>
</dbReference>
<feature type="region of interest" description="Disordered" evidence="4">
    <location>
        <begin position="183"/>
        <end position="203"/>
    </location>
</feature>
<dbReference type="InterPro" id="IPR036464">
    <property type="entry name" value="Rubisco_LSMT_subst-bd_sf"/>
</dbReference>
<evidence type="ECO:0000256" key="4">
    <source>
        <dbReference type="SAM" id="MobiDB-lite"/>
    </source>
</evidence>
<dbReference type="PANTHER" id="PTHR13271">
    <property type="entry name" value="UNCHARACTERIZED PUTATIVE METHYLTRANSFERASE"/>
    <property type="match status" value="1"/>
</dbReference>
<keyword evidence="2" id="KW-0808">Transferase</keyword>
<dbReference type="Pfam" id="PF00856">
    <property type="entry name" value="SET"/>
    <property type="match status" value="1"/>
</dbReference>
<keyword evidence="3" id="KW-0949">S-adenosyl-L-methionine</keyword>
<gene>
    <name evidence="6" type="ORF">M430DRAFT_30540</name>
</gene>
<dbReference type="SUPFAM" id="SSF81822">
    <property type="entry name" value="RuBisCo LSMT C-terminal, substrate-binding domain"/>
    <property type="match status" value="1"/>
</dbReference>
<dbReference type="FunFam" id="3.90.1410.10:FF:000007">
    <property type="entry name" value="Ribosomal lysine N-methyltransferase 4"/>
    <property type="match status" value="1"/>
</dbReference>
<dbReference type="GeneID" id="36574040"/>
<evidence type="ECO:0000313" key="7">
    <source>
        <dbReference type="Proteomes" id="UP000241818"/>
    </source>
</evidence>
<dbReference type="AlphaFoldDB" id="A0A2T3AT47"/>
<dbReference type="Gene3D" id="3.90.1410.10">
    <property type="entry name" value="set domain protein methyltransferase, domain 1"/>
    <property type="match status" value="1"/>
</dbReference>
<proteinExistence type="predicted"/>
<dbReference type="InterPro" id="IPR001214">
    <property type="entry name" value="SET_dom"/>
</dbReference>
<evidence type="ECO:0000256" key="2">
    <source>
        <dbReference type="ARBA" id="ARBA00022679"/>
    </source>
</evidence>